<dbReference type="InterPro" id="IPR000873">
    <property type="entry name" value="AMP-dep_synth/lig_dom"/>
</dbReference>
<evidence type="ECO:0000313" key="4">
    <source>
        <dbReference type="Proteomes" id="UP000444721"/>
    </source>
</evidence>
<dbReference type="VEuPathDB" id="AmoebaDB:FDP41_002741"/>
<dbReference type="PANTHER" id="PTHR42921:SF1">
    <property type="entry name" value="ACETOACETYL-COA SYNTHETASE"/>
    <property type="match status" value="1"/>
</dbReference>
<dbReference type="Pfam" id="PF00501">
    <property type="entry name" value="AMP-binding"/>
    <property type="match status" value="1"/>
</dbReference>
<dbReference type="OrthoDB" id="10253869at2759"/>
<dbReference type="EMBL" id="VFQX01000030">
    <property type="protein sequence ID" value="KAF0978226.1"/>
    <property type="molecule type" value="Genomic_DNA"/>
</dbReference>
<sequence length="853" mass="96460">MFHRQCSSSSSPTTTTQNSFLQFHPCKSSSEDASSQQQDASPSNHHSELDTMLWRPSLNSMQNSVMYAFAKYIMKQYRTLFLDQQLPLPAFMQVRMEHDPVLFNYLFHQWSISDDRFWGLLWRFLNIKASKEFSHVLVRPSMAYESEEKNSHSIHEKKGSCSNGVNGAVQFTLDSKDVDNKEPLGKISFHSTSNHDLSTSSNPVHEESIFSKHPFLGCKFFVGAKTNYAQNLLCKCLDPNFENSVALVSLGEQGVKGVKVERREITYGQLWNQVSILAHYLKTELGVKKMDRCVALLPNSIEAIVALLAVTSLGAIWSSVSPDNGKRIVYERFKHIEPVLMFTCDHYTFNGKVFSTSESSEFLVKNLPSLKTVVKVKFLEFTTNEKNLEIIKCGVGHMSSEMITDEEKQHRQPVRTVDYKKEIMRPYEMSQQHDNYCRPTPHLEFEQVSVDHPIHIVYTSGSTGAPKCISQGFGVLINHIKETHLHCDITEKDTVFVYSTCGWMMWNWLVSCLYTGCKIILYDGSPMYPNVLSMWKLIEQEKITVFGTSSRYLSLMATHKVDLLKKTPLNLSHLRLVNTTGSPLAPSMAIYLYSHMIPNVQLSSISGGTDLNGCFVLGSPFLPVYPGELQTAGLGLNVQVWNEEGQRIFGKNGELVCLNPFPSAPLFFWGDQTPQRYHDSYFAQFNGVWAQGDLSEQTKRFGFYIIGRSDATLNPGGVRLGTGCYYDVLQHVEEVVDSIVVGQRQVDGNERVVLFVQLQPELELDEKICDKINNTVRTHLSARHKPSVIVQTSGIPINTNGKKMEKFVKKLVNQDKVQPSERSSLKNPECVSCFIPSNWKTANSSTPMRASKL</sequence>
<dbReference type="InterPro" id="IPR020845">
    <property type="entry name" value="AMP-binding_CS"/>
</dbReference>
<accession>A0A6A5BSQ4</accession>
<dbReference type="OMA" id="DFWIDLY"/>
<dbReference type="PROSITE" id="PS00455">
    <property type="entry name" value="AMP_BINDING"/>
    <property type="match status" value="1"/>
</dbReference>
<evidence type="ECO:0000259" key="2">
    <source>
        <dbReference type="Pfam" id="PF00501"/>
    </source>
</evidence>
<name>A0A6A5BSQ4_NAEFO</name>
<feature type="domain" description="AMP-dependent synthetase/ligase" evidence="2">
    <location>
        <begin position="260"/>
        <end position="657"/>
    </location>
</feature>
<feature type="compositionally biased region" description="Low complexity" evidence="1">
    <location>
        <begin position="31"/>
        <end position="43"/>
    </location>
</feature>
<keyword evidence="4" id="KW-1185">Reference proteome</keyword>
<dbReference type="GO" id="GO:0030729">
    <property type="term" value="F:acetoacetate-CoA ligase activity"/>
    <property type="evidence" value="ECO:0007669"/>
    <property type="project" value="TreeGrafter"/>
</dbReference>
<dbReference type="PANTHER" id="PTHR42921">
    <property type="entry name" value="ACETOACETYL-COA SYNTHETASE"/>
    <property type="match status" value="1"/>
</dbReference>
<dbReference type="Proteomes" id="UP000444721">
    <property type="component" value="Unassembled WGS sequence"/>
</dbReference>
<evidence type="ECO:0000256" key="1">
    <source>
        <dbReference type="SAM" id="MobiDB-lite"/>
    </source>
</evidence>
<dbReference type="InterPro" id="IPR042099">
    <property type="entry name" value="ANL_N_sf"/>
</dbReference>
<dbReference type="SUPFAM" id="SSF56801">
    <property type="entry name" value="Acetyl-CoA synthetase-like"/>
    <property type="match status" value="1"/>
</dbReference>
<dbReference type="InterPro" id="IPR045851">
    <property type="entry name" value="AMP-bd_C_sf"/>
</dbReference>
<organism evidence="3 4">
    <name type="scientific">Naegleria fowleri</name>
    <name type="common">Brain eating amoeba</name>
    <dbReference type="NCBI Taxonomy" id="5763"/>
    <lineage>
        <taxon>Eukaryota</taxon>
        <taxon>Discoba</taxon>
        <taxon>Heterolobosea</taxon>
        <taxon>Tetramitia</taxon>
        <taxon>Eutetramitia</taxon>
        <taxon>Vahlkampfiidae</taxon>
        <taxon>Naegleria</taxon>
    </lineage>
</organism>
<reference evidence="3 4" key="1">
    <citation type="journal article" date="2019" name="Sci. Rep.">
        <title>Nanopore sequencing improves the draft genome of the human pathogenic amoeba Naegleria fowleri.</title>
        <authorList>
            <person name="Liechti N."/>
            <person name="Schurch N."/>
            <person name="Bruggmann R."/>
            <person name="Wittwer M."/>
        </authorList>
    </citation>
    <scope>NUCLEOTIDE SEQUENCE [LARGE SCALE GENOMIC DNA]</scope>
    <source>
        <strain evidence="3 4">ATCC 30894</strain>
    </source>
</reference>
<dbReference type="GeneID" id="68109959"/>
<dbReference type="VEuPathDB" id="AmoebaDB:NF0087120"/>
<gene>
    <name evidence="3" type="ORF">FDP41_002741</name>
</gene>
<proteinExistence type="predicted"/>
<protein>
    <recommendedName>
        <fullName evidence="2">AMP-dependent synthetase/ligase domain-containing protein</fullName>
    </recommendedName>
</protein>
<dbReference type="Gene3D" id="3.30.300.30">
    <property type="match status" value="1"/>
</dbReference>
<dbReference type="Gene3D" id="3.40.50.12780">
    <property type="entry name" value="N-terminal domain of ligase-like"/>
    <property type="match status" value="1"/>
</dbReference>
<dbReference type="RefSeq" id="XP_044562939.1">
    <property type="nucleotide sequence ID" value="XM_044705969.1"/>
</dbReference>
<dbReference type="VEuPathDB" id="AmoebaDB:NfTy_056900"/>
<dbReference type="AlphaFoldDB" id="A0A6A5BSQ4"/>
<comment type="caution">
    <text evidence="3">The sequence shown here is derived from an EMBL/GenBank/DDBJ whole genome shotgun (WGS) entry which is preliminary data.</text>
</comment>
<evidence type="ECO:0000313" key="3">
    <source>
        <dbReference type="EMBL" id="KAF0978226.1"/>
    </source>
</evidence>
<dbReference type="NCBIfam" id="NF002937">
    <property type="entry name" value="PRK03584.1"/>
    <property type="match status" value="1"/>
</dbReference>
<feature type="region of interest" description="Disordered" evidence="1">
    <location>
        <begin position="26"/>
        <end position="47"/>
    </location>
</feature>